<keyword evidence="2" id="KW-0812">Transmembrane</keyword>
<reference evidence="4 5" key="1">
    <citation type="submission" date="2019-09" db="EMBL/GenBank/DDBJ databases">
        <title>Nocardioides panacisoli sp. nov., isolated from the soil of a ginseng field.</title>
        <authorList>
            <person name="Cho C."/>
        </authorList>
    </citation>
    <scope>NUCLEOTIDE SEQUENCE [LARGE SCALE GENOMIC DNA]</scope>
    <source>
        <strain evidence="4 5">BN140041</strain>
    </source>
</reference>
<reference evidence="4 5" key="2">
    <citation type="submission" date="2019-09" db="EMBL/GenBank/DDBJ databases">
        <authorList>
            <person name="Jin C."/>
        </authorList>
    </citation>
    <scope>NUCLEOTIDE SEQUENCE [LARGE SCALE GENOMIC DNA]</scope>
    <source>
        <strain evidence="4 5">BN140041</strain>
    </source>
</reference>
<dbReference type="AlphaFoldDB" id="A0A5B1M8M4"/>
<keyword evidence="2" id="KW-0472">Membrane</keyword>
<evidence type="ECO:0000313" key="5">
    <source>
        <dbReference type="Proteomes" id="UP000324351"/>
    </source>
</evidence>
<accession>A0A5B1M8M4</accession>
<feature type="compositionally biased region" description="Basic and acidic residues" evidence="1">
    <location>
        <begin position="345"/>
        <end position="357"/>
    </location>
</feature>
<name>A0A5B1M8M4_9ACTN</name>
<organism evidence="4 5">
    <name type="scientific">Nocardioides antri</name>
    <dbReference type="NCBI Taxonomy" id="2607659"/>
    <lineage>
        <taxon>Bacteria</taxon>
        <taxon>Bacillati</taxon>
        <taxon>Actinomycetota</taxon>
        <taxon>Actinomycetes</taxon>
        <taxon>Propionibacteriales</taxon>
        <taxon>Nocardioidaceae</taxon>
        <taxon>Nocardioides</taxon>
    </lineage>
</organism>
<keyword evidence="5" id="KW-1185">Reference proteome</keyword>
<dbReference type="Proteomes" id="UP000324351">
    <property type="component" value="Unassembled WGS sequence"/>
</dbReference>
<evidence type="ECO:0000259" key="3">
    <source>
        <dbReference type="Pfam" id="PF18915"/>
    </source>
</evidence>
<evidence type="ECO:0000256" key="1">
    <source>
        <dbReference type="SAM" id="MobiDB-lite"/>
    </source>
</evidence>
<dbReference type="InterPro" id="IPR043725">
    <property type="entry name" value="DUF5667"/>
</dbReference>
<evidence type="ECO:0000256" key="2">
    <source>
        <dbReference type="SAM" id="Phobius"/>
    </source>
</evidence>
<dbReference type="RefSeq" id="WP_149749266.1">
    <property type="nucleotide sequence ID" value="NZ_VUJW01000002.1"/>
</dbReference>
<protein>
    <recommendedName>
        <fullName evidence="3">DUF5667 domain-containing protein</fullName>
    </recommendedName>
</protein>
<gene>
    <name evidence="4" type="ORF">F0U47_05195</name>
</gene>
<sequence>MTGAFLSRRRADEFDAVVSAPTARRDSATESRYADLLEVVSSLRSVPDVTARPEFVADLRSQLVVEAARMARPVDDALRARLTPSKRSAVRERRAATLLGGLAIVAASGSMAMASQAALPGDVLYPVKRAIENAETNLQSDDAAKAETLRDHAERRLQEAQQLSTDGADAATVAATLHDFTAQSNQAAELALDDYETTGDQAPIGDLRSFTERSMTELAELGDVVPEDARAALIAAAQSVQQADSAAFQVCPTCGDGTVTELPEFATTPVSSLLRLGGNAESTVVPPGFLDEVQAMADRMPPARQEPADDRGGPDDTGVLPPVDETSDTEPVIDPRPTTTPLEDLGDRIKRDLPGDDVKVDLDDTVDDVVSGIGGLVDTITSDSSD</sequence>
<dbReference type="EMBL" id="VUJW01000002">
    <property type="protein sequence ID" value="KAA1428329.1"/>
    <property type="molecule type" value="Genomic_DNA"/>
</dbReference>
<proteinExistence type="predicted"/>
<evidence type="ECO:0000313" key="4">
    <source>
        <dbReference type="EMBL" id="KAA1428329.1"/>
    </source>
</evidence>
<feature type="region of interest" description="Disordered" evidence="1">
    <location>
        <begin position="300"/>
        <end position="357"/>
    </location>
</feature>
<feature type="domain" description="DUF5667" evidence="3">
    <location>
        <begin position="118"/>
        <end position="227"/>
    </location>
</feature>
<dbReference type="Pfam" id="PF18915">
    <property type="entry name" value="DUF5667"/>
    <property type="match status" value="1"/>
</dbReference>
<keyword evidence="2" id="KW-1133">Transmembrane helix</keyword>
<comment type="caution">
    <text evidence="4">The sequence shown here is derived from an EMBL/GenBank/DDBJ whole genome shotgun (WGS) entry which is preliminary data.</text>
</comment>
<feature type="transmembrane region" description="Helical" evidence="2">
    <location>
        <begin position="95"/>
        <end position="119"/>
    </location>
</feature>